<keyword evidence="3 4" id="KW-0418">Kinase</keyword>
<dbReference type="PANTHER" id="PTHR21599">
    <property type="entry name" value="GLYCERATE KINASE"/>
    <property type="match status" value="1"/>
</dbReference>
<name>A0A2K9D4B4_9MICO</name>
<dbReference type="KEGG" id="mhos:CXR34_03090"/>
<keyword evidence="2 4" id="KW-0808">Transferase</keyword>
<organism evidence="5 6">
    <name type="scientific">Microbacterium hominis</name>
    <dbReference type="NCBI Taxonomy" id="162426"/>
    <lineage>
        <taxon>Bacteria</taxon>
        <taxon>Bacillati</taxon>
        <taxon>Actinomycetota</taxon>
        <taxon>Actinomycetes</taxon>
        <taxon>Micrococcales</taxon>
        <taxon>Microbacteriaceae</taxon>
        <taxon>Microbacterium</taxon>
    </lineage>
</organism>
<sequence length="379" mass="37435">MTRLVVAPDSFKGTITAARAAAAIRDGWLSVRPADEVVLRPMADGGEGTLDAFAAAVPGSRRMPVDVTAPWEGGPVAASWLRLPATPDAPSGTGVVELASTAGIELFGDRRDPWRASTAGFGDAIAAALDAGVSRLVLAIGSSASTDGGAGLLRALGARFRADASVVEAPRLGAGHLPLLRGVELAGLRALPPGGALVLTDVSAPLCGPTGAARVYGPQKGVAADRLAELDAILARYATLFDVDPATPGAGAAGGTGFALLVWGAALAPGALEVARLIGLEDAVANADVVVTGEGTFDGQSAAGKAPAHVSDVAAALGVPAALVAGRIDPDADTTAFAASVSLTELARRAGAPDPAGAALADPVLWLRAAGAELARALS</sequence>
<dbReference type="InterPro" id="IPR004381">
    <property type="entry name" value="Glycerate_kinase"/>
</dbReference>
<dbReference type="Pfam" id="PF02595">
    <property type="entry name" value="Gly_kinase"/>
    <property type="match status" value="1"/>
</dbReference>
<gene>
    <name evidence="5" type="ORF">CXR34_03090</name>
</gene>
<dbReference type="Gene3D" id="3.90.1510.10">
    <property type="entry name" value="Glycerate kinase, domain 2"/>
    <property type="match status" value="1"/>
</dbReference>
<proteinExistence type="inferred from homology"/>
<reference evidence="5 6" key="1">
    <citation type="submission" date="2017-12" db="EMBL/GenBank/DDBJ databases">
        <title>Isolation and characterization of estrogens degradatiion strain Microbacterium hominis SJTG1.</title>
        <authorList>
            <person name="Xiong W."/>
            <person name="Yin C."/>
            <person name="Zheng D."/>
            <person name="Liang R."/>
        </authorList>
    </citation>
    <scope>NUCLEOTIDE SEQUENCE [LARGE SCALE GENOMIC DNA]</scope>
    <source>
        <strain evidence="5 6">SJTG1</strain>
    </source>
</reference>
<dbReference type="RefSeq" id="WP_101305521.1">
    <property type="nucleotide sequence ID" value="NZ_CP025299.1"/>
</dbReference>
<evidence type="ECO:0000256" key="3">
    <source>
        <dbReference type="ARBA" id="ARBA00022777"/>
    </source>
</evidence>
<dbReference type="SUPFAM" id="SSF110738">
    <property type="entry name" value="Glycerate kinase I"/>
    <property type="match status" value="1"/>
</dbReference>
<dbReference type="AlphaFoldDB" id="A0A2K9D4B4"/>
<dbReference type="NCBIfam" id="TIGR00045">
    <property type="entry name" value="glycerate kinase"/>
    <property type="match status" value="1"/>
</dbReference>
<dbReference type="Proteomes" id="UP000233276">
    <property type="component" value="Chromosome"/>
</dbReference>
<dbReference type="InterPro" id="IPR018197">
    <property type="entry name" value="Glycerate_kinase_RE-like"/>
</dbReference>
<dbReference type="InterPro" id="IPR018193">
    <property type="entry name" value="Glyc_kinase_flavodox-like_fold"/>
</dbReference>
<dbReference type="PANTHER" id="PTHR21599:SF0">
    <property type="entry name" value="GLYCERATE KINASE"/>
    <property type="match status" value="1"/>
</dbReference>
<accession>A0A2K9D4B4</accession>
<evidence type="ECO:0000313" key="5">
    <source>
        <dbReference type="EMBL" id="AUG28545.1"/>
    </source>
</evidence>
<dbReference type="EMBL" id="CP025299">
    <property type="protein sequence ID" value="AUG28545.1"/>
    <property type="molecule type" value="Genomic_DNA"/>
</dbReference>
<dbReference type="Gene3D" id="3.40.50.10350">
    <property type="entry name" value="Glycerate kinase, domain 1"/>
    <property type="match status" value="1"/>
</dbReference>
<evidence type="ECO:0000313" key="6">
    <source>
        <dbReference type="Proteomes" id="UP000233276"/>
    </source>
</evidence>
<dbReference type="InterPro" id="IPR036129">
    <property type="entry name" value="Glycerate_kinase_sf"/>
</dbReference>
<dbReference type="GO" id="GO:0008887">
    <property type="term" value="F:glycerate kinase activity"/>
    <property type="evidence" value="ECO:0007669"/>
    <property type="project" value="UniProtKB-UniRule"/>
</dbReference>
<evidence type="ECO:0000256" key="1">
    <source>
        <dbReference type="ARBA" id="ARBA00006284"/>
    </source>
</evidence>
<dbReference type="PIRSF" id="PIRSF006078">
    <property type="entry name" value="GlxK"/>
    <property type="match status" value="1"/>
</dbReference>
<evidence type="ECO:0000256" key="4">
    <source>
        <dbReference type="PIRNR" id="PIRNR006078"/>
    </source>
</evidence>
<protein>
    <submittedName>
        <fullName evidence="5">Glycerate kinase</fullName>
    </submittedName>
</protein>
<evidence type="ECO:0000256" key="2">
    <source>
        <dbReference type="ARBA" id="ARBA00022679"/>
    </source>
</evidence>
<dbReference type="GO" id="GO:0031388">
    <property type="term" value="P:organic acid phosphorylation"/>
    <property type="evidence" value="ECO:0007669"/>
    <property type="project" value="UniProtKB-UniRule"/>
</dbReference>
<comment type="similarity">
    <text evidence="1 4">Belongs to the glycerate kinase type-1 family.</text>
</comment>